<reference evidence="1" key="1">
    <citation type="submission" date="2018-06" db="EMBL/GenBank/DDBJ databases">
        <authorList>
            <person name="Zhirakovskaya E."/>
        </authorList>
    </citation>
    <scope>NUCLEOTIDE SEQUENCE</scope>
</reference>
<dbReference type="EMBL" id="UOFC01000123">
    <property type="protein sequence ID" value="VAW47054.1"/>
    <property type="molecule type" value="Genomic_DNA"/>
</dbReference>
<gene>
    <name evidence="1" type="ORF">MNBD_GAMMA03-1221</name>
</gene>
<protein>
    <submittedName>
        <fullName evidence="1">Uncharacterized protein</fullName>
    </submittedName>
</protein>
<sequence>MMVFWVRFLTLLFDLAKKRISSNFYSWRLGGLKITGA</sequence>
<dbReference type="AlphaFoldDB" id="A0A3B0WTN4"/>
<organism evidence="1">
    <name type="scientific">hydrothermal vent metagenome</name>
    <dbReference type="NCBI Taxonomy" id="652676"/>
    <lineage>
        <taxon>unclassified sequences</taxon>
        <taxon>metagenomes</taxon>
        <taxon>ecological metagenomes</taxon>
    </lineage>
</organism>
<proteinExistence type="predicted"/>
<evidence type="ECO:0000313" key="1">
    <source>
        <dbReference type="EMBL" id="VAW47054.1"/>
    </source>
</evidence>
<name>A0A3B0WTN4_9ZZZZ</name>
<accession>A0A3B0WTN4</accession>